<comment type="similarity">
    <text evidence="2">Belongs to the UDPGP type 1 family.</text>
</comment>
<organism evidence="8">
    <name type="scientific">Notodromas monacha</name>
    <dbReference type="NCBI Taxonomy" id="399045"/>
    <lineage>
        <taxon>Eukaryota</taxon>
        <taxon>Metazoa</taxon>
        <taxon>Ecdysozoa</taxon>
        <taxon>Arthropoda</taxon>
        <taxon>Crustacea</taxon>
        <taxon>Oligostraca</taxon>
        <taxon>Ostracoda</taxon>
        <taxon>Podocopa</taxon>
        <taxon>Podocopida</taxon>
        <taxon>Cypridocopina</taxon>
        <taxon>Cypridoidea</taxon>
        <taxon>Cyprididae</taxon>
        <taxon>Notodromas</taxon>
    </lineage>
</organism>
<keyword evidence="9" id="KW-1185">Reference proteome</keyword>
<dbReference type="EMBL" id="CAJPEX010000490">
    <property type="protein sequence ID" value="CAG0915985.1"/>
    <property type="molecule type" value="Genomic_DNA"/>
</dbReference>
<name>A0A7R9BIS9_9CRUS</name>
<feature type="region of interest" description="Disordered" evidence="7">
    <location>
        <begin position="794"/>
        <end position="827"/>
    </location>
</feature>
<dbReference type="Gene3D" id="3.90.550.10">
    <property type="entry name" value="Spore Coat Polysaccharide Biosynthesis Protein SpsA, Chain A"/>
    <property type="match status" value="1"/>
</dbReference>
<feature type="compositionally biased region" description="Polar residues" evidence="7">
    <location>
        <begin position="798"/>
        <end position="827"/>
    </location>
</feature>
<feature type="compositionally biased region" description="Polar residues" evidence="7">
    <location>
        <begin position="704"/>
        <end position="718"/>
    </location>
</feature>
<dbReference type="InterPro" id="IPR039741">
    <property type="entry name" value="UDP-sugar_pyrophosphorylase"/>
</dbReference>
<gene>
    <name evidence="8" type="ORF">NMOB1V02_LOCUS3619</name>
</gene>
<comment type="pathway">
    <text evidence="1">Nucleotide-sugar biosynthesis; UDP-N-acetyl-alpha-D-glucosamine biosynthesis; UDP-N-acetyl-alpha-D-glucosamine from N-acetyl-alpha-D-glucosamine 1-phosphate: step 1/1.</text>
</comment>
<keyword evidence="5" id="KW-0548">Nucleotidyltransferase</keyword>
<dbReference type="EC" id="2.7.7.23" evidence="3"/>
<dbReference type="AlphaFoldDB" id="A0A7R9BIS9"/>
<evidence type="ECO:0000313" key="8">
    <source>
        <dbReference type="EMBL" id="CAD7275833.1"/>
    </source>
</evidence>
<evidence type="ECO:0000313" key="9">
    <source>
        <dbReference type="Proteomes" id="UP000678499"/>
    </source>
</evidence>
<feature type="region of interest" description="Disordered" evidence="7">
    <location>
        <begin position="957"/>
        <end position="991"/>
    </location>
</feature>
<dbReference type="PANTHER" id="PTHR11952">
    <property type="entry name" value="UDP- GLUCOSE PYROPHOSPHORYLASE"/>
    <property type="match status" value="1"/>
</dbReference>
<dbReference type="Gene3D" id="2.10.10.100">
    <property type="match status" value="1"/>
</dbReference>
<evidence type="ECO:0000256" key="6">
    <source>
        <dbReference type="ARBA" id="ARBA00048493"/>
    </source>
</evidence>
<feature type="compositionally biased region" description="Basic and acidic residues" evidence="7">
    <location>
        <begin position="102"/>
        <end position="114"/>
    </location>
</feature>
<evidence type="ECO:0000256" key="2">
    <source>
        <dbReference type="ARBA" id="ARBA00010401"/>
    </source>
</evidence>
<feature type="region of interest" description="Disordered" evidence="7">
    <location>
        <begin position="868"/>
        <end position="925"/>
    </location>
</feature>
<evidence type="ECO:0000256" key="7">
    <source>
        <dbReference type="SAM" id="MobiDB-lite"/>
    </source>
</evidence>
<dbReference type="InterPro" id="IPR029044">
    <property type="entry name" value="Nucleotide-diphossugar_trans"/>
</dbReference>
<dbReference type="GO" id="GO:0003977">
    <property type="term" value="F:UDP-N-acetylglucosamine diphosphorylase activity"/>
    <property type="evidence" value="ECO:0007669"/>
    <property type="project" value="UniProtKB-EC"/>
</dbReference>
<feature type="compositionally biased region" description="Low complexity" evidence="7">
    <location>
        <begin position="869"/>
        <end position="878"/>
    </location>
</feature>
<feature type="compositionally biased region" description="Basic and acidic residues" evidence="7">
    <location>
        <begin position="908"/>
        <end position="925"/>
    </location>
</feature>
<evidence type="ECO:0000256" key="5">
    <source>
        <dbReference type="ARBA" id="ARBA00022695"/>
    </source>
</evidence>
<evidence type="ECO:0000256" key="4">
    <source>
        <dbReference type="ARBA" id="ARBA00022679"/>
    </source>
</evidence>
<dbReference type="InterPro" id="IPR002618">
    <property type="entry name" value="UDPGP_fam"/>
</dbReference>
<protein>
    <recommendedName>
        <fullName evidence="3">UDP-N-acetylglucosamine diphosphorylase</fullName>
        <ecNumber evidence="3">2.7.7.23</ecNumber>
    </recommendedName>
</protein>
<dbReference type="PANTHER" id="PTHR11952:SF2">
    <property type="entry name" value="LD24639P"/>
    <property type="match status" value="1"/>
</dbReference>
<sequence>MGESPRTRRRQLRCATGLLGRRNFTDLKCRGIAEFFPPVFSSACVAGQQQHACVSFLPHSCGRAVLSEFTRNGCGVVRICLYGTDGQQGYFTTRGCRRGRKKESEDKLIKKNSDETIPSRTRPKRTRHSSTSDQIFSQRLHLSKSLDHLSDKIAKNRLSQEINSLDLGQLDRWFHSATHKLLTHSPVDAPPESIVHRRLALVQSRVRRYKVAGLRNIAKGKIAVLFLAGGRATRMNGGAEVEPTALLNPGLPSGKTLLQLAFQRVFKIAELAGDELNFDQPPHIQALVMTSPFTHSKIVEYLGRNSNFKVVKTEIFQQSIQPAFDVDGRILFESPSSLSYFPNGTGGLVQALSEQGIIQRLKEDGVVSVHVVDPTNIACKPCDPSFVGFAAATRADFCAKVVPRILPDEEDLGILAISLEGTAEIVPPEELPATVRQLRGNDANSSGFELPYGALVDALKLLEKVANLGREALPTHAVLKHLTKRQMRFGKKSTASRGHDSVDPLSPNAVVLERNIWDVVHWSKRPRFWEVDRAEEYAAIRRQDENQETSSLSTPSTARSILYSVHRRQILASSGSLVDSLGRRLSDSNNANQRVEPAVEISPLVSYEGENLGRIVKHQTIRVPCLLESSSELNEARQVSSEGVFPGFKPNFLGGEYSSALTSDTTIAAYSASVEPISIPDAKFRAQRAWERYDPDPDIRTDYESSSSVLSPEITSAQSEHKSSPHDTASLIYRMRKRLSAKPETLARTIPKNTFSRQKPRDDPLLKTILDAVAAAETRRPQKFIRRSVMTAADLQENVDQNPPKSPAEDNSVNTPEQTAKSQQWKETTVTSMGILLQQNETPVQFASGKPVEDIVVQPGNQKANHYFSLADDVSSTSDADDNDGDDGREKSGRVMNPDPDELQNISKENESKPAPRPKSLETSDHQQLLIEIGNRKTIKSQPGNLGKRVVIVMGAGGAGRGGGGGGECEARKRRAANHRSAAQHLRNNPL</sequence>
<comment type="catalytic activity">
    <reaction evidence="6">
        <text>N-acetyl-alpha-D-glucosamine 1-phosphate + UTP + H(+) = UDP-N-acetyl-alpha-D-glucosamine + diphosphate</text>
        <dbReference type="Rhea" id="RHEA:13509"/>
        <dbReference type="ChEBI" id="CHEBI:15378"/>
        <dbReference type="ChEBI" id="CHEBI:33019"/>
        <dbReference type="ChEBI" id="CHEBI:46398"/>
        <dbReference type="ChEBI" id="CHEBI:57705"/>
        <dbReference type="ChEBI" id="CHEBI:57776"/>
        <dbReference type="EC" id="2.7.7.23"/>
    </reaction>
</comment>
<dbReference type="EMBL" id="OA882527">
    <property type="protein sequence ID" value="CAD7275833.1"/>
    <property type="molecule type" value="Genomic_DNA"/>
</dbReference>
<keyword evidence="4" id="KW-0808">Transferase</keyword>
<accession>A0A7R9BIS9</accession>
<dbReference type="Pfam" id="PF01704">
    <property type="entry name" value="UDPGP"/>
    <property type="match status" value="1"/>
</dbReference>
<evidence type="ECO:0000256" key="3">
    <source>
        <dbReference type="ARBA" id="ARBA00012457"/>
    </source>
</evidence>
<dbReference type="OrthoDB" id="532420at2759"/>
<feature type="region of interest" description="Disordered" evidence="7">
    <location>
        <begin position="102"/>
        <end position="134"/>
    </location>
</feature>
<feature type="compositionally biased region" description="Gly residues" evidence="7">
    <location>
        <begin position="957"/>
        <end position="968"/>
    </location>
</feature>
<reference evidence="8" key="1">
    <citation type="submission" date="2020-11" db="EMBL/GenBank/DDBJ databases">
        <authorList>
            <person name="Tran Van P."/>
        </authorList>
    </citation>
    <scope>NUCLEOTIDE SEQUENCE</scope>
</reference>
<dbReference type="SUPFAM" id="SSF53448">
    <property type="entry name" value="Nucleotide-diphospho-sugar transferases"/>
    <property type="match status" value="1"/>
</dbReference>
<dbReference type="Proteomes" id="UP000678499">
    <property type="component" value="Unassembled WGS sequence"/>
</dbReference>
<feature type="region of interest" description="Disordered" evidence="7">
    <location>
        <begin position="695"/>
        <end position="727"/>
    </location>
</feature>
<proteinExistence type="inferred from homology"/>
<evidence type="ECO:0000256" key="1">
    <source>
        <dbReference type="ARBA" id="ARBA00005208"/>
    </source>
</evidence>
<dbReference type="GO" id="GO:0006048">
    <property type="term" value="P:UDP-N-acetylglucosamine biosynthetic process"/>
    <property type="evidence" value="ECO:0007669"/>
    <property type="project" value="TreeGrafter"/>
</dbReference>